<organism evidence="7 8">
    <name type="scientific">Pyrus ussuriensis x Pyrus communis</name>
    <dbReference type="NCBI Taxonomy" id="2448454"/>
    <lineage>
        <taxon>Eukaryota</taxon>
        <taxon>Viridiplantae</taxon>
        <taxon>Streptophyta</taxon>
        <taxon>Embryophyta</taxon>
        <taxon>Tracheophyta</taxon>
        <taxon>Spermatophyta</taxon>
        <taxon>Magnoliopsida</taxon>
        <taxon>eudicotyledons</taxon>
        <taxon>Gunneridae</taxon>
        <taxon>Pentapetalae</taxon>
        <taxon>rosids</taxon>
        <taxon>fabids</taxon>
        <taxon>Rosales</taxon>
        <taxon>Rosaceae</taxon>
        <taxon>Amygdaloideae</taxon>
        <taxon>Maleae</taxon>
        <taxon>Pyrus</taxon>
    </lineage>
</organism>
<dbReference type="Pfam" id="PF18052">
    <property type="entry name" value="Rx_N"/>
    <property type="match status" value="1"/>
</dbReference>
<dbReference type="PRINTS" id="PR00364">
    <property type="entry name" value="DISEASERSIST"/>
</dbReference>
<accession>A0A5N5H721</accession>
<dbReference type="Proteomes" id="UP000327157">
    <property type="component" value="Unassembled WGS sequence"/>
</dbReference>
<dbReference type="PANTHER" id="PTHR36766">
    <property type="entry name" value="PLANT BROAD-SPECTRUM MILDEW RESISTANCE PROTEIN RPW8"/>
    <property type="match status" value="1"/>
</dbReference>
<proteinExistence type="predicted"/>
<dbReference type="PANTHER" id="PTHR36766:SF45">
    <property type="entry name" value="NB-ARC DOMAIN-CONTAINING PROTEIN"/>
    <property type="match status" value="1"/>
</dbReference>
<evidence type="ECO:0000313" key="8">
    <source>
        <dbReference type="Proteomes" id="UP000327157"/>
    </source>
</evidence>
<feature type="domain" description="NB-ARC" evidence="5">
    <location>
        <begin position="180"/>
        <end position="314"/>
    </location>
</feature>
<dbReference type="Gene3D" id="3.40.50.300">
    <property type="entry name" value="P-loop containing nucleotide triphosphate hydrolases"/>
    <property type="match status" value="1"/>
</dbReference>
<keyword evidence="2" id="KW-0547">Nucleotide-binding</keyword>
<name>A0A5N5H721_9ROSA</name>
<keyword evidence="4" id="KW-0067">ATP-binding</keyword>
<evidence type="ECO:0000256" key="2">
    <source>
        <dbReference type="ARBA" id="ARBA00022741"/>
    </source>
</evidence>
<dbReference type="GO" id="GO:0005524">
    <property type="term" value="F:ATP binding"/>
    <property type="evidence" value="ECO:0007669"/>
    <property type="project" value="UniProtKB-KW"/>
</dbReference>
<evidence type="ECO:0000256" key="1">
    <source>
        <dbReference type="ARBA" id="ARBA00022737"/>
    </source>
</evidence>
<dbReference type="EMBL" id="SMOL01000236">
    <property type="protein sequence ID" value="KAB2621180.1"/>
    <property type="molecule type" value="Genomic_DNA"/>
</dbReference>
<evidence type="ECO:0000256" key="3">
    <source>
        <dbReference type="ARBA" id="ARBA00022821"/>
    </source>
</evidence>
<keyword evidence="1" id="KW-0677">Repeat</keyword>
<dbReference type="GO" id="GO:0006952">
    <property type="term" value="P:defense response"/>
    <property type="evidence" value="ECO:0007669"/>
    <property type="project" value="UniProtKB-KW"/>
</dbReference>
<evidence type="ECO:0000259" key="6">
    <source>
        <dbReference type="Pfam" id="PF18052"/>
    </source>
</evidence>
<sequence>MADALVSMLLQRLASATYRYIEGELKLVLNVKKEEEDFTSNLNDIQAALEDAEQRQVKEASVRNWLDKLKQKPYELGDVLDKEPKKKVCFSISSRCFCFGHVSWGPVIFRHDIALKIKDLSDRLTVIAKQREMYNFQHTERVTQQPQRQKTLSFVDVSNIFGREIEKDMLVKGLLNDSSEDGRESFIIPIVGMGGIGKTTLAQLAYNDDNVKAHSFDEIKIANAICGNKTPSSNELDHVLQCKSRSIKSKMFLLVLDDVWTKDRKKWGNLKLPLMHSGAKGSRILVITRKQKVASMMRATTHMINLVNKIELDESNLFGDISKDIVKKCKGWLLLQRL</sequence>
<protein>
    <submittedName>
        <fullName evidence="7">Disease resistance protein RGA4</fullName>
    </submittedName>
</protein>
<keyword evidence="3" id="KW-0611">Plant defense</keyword>
<dbReference type="AlphaFoldDB" id="A0A5N5H721"/>
<dbReference type="OrthoDB" id="5279713at2759"/>
<evidence type="ECO:0000259" key="5">
    <source>
        <dbReference type="Pfam" id="PF00931"/>
    </source>
</evidence>
<evidence type="ECO:0000256" key="4">
    <source>
        <dbReference type="ARBA" id="ARBA00022840"/>
    </source>
</evidence>
<dbReference type="Pfam" id="PF00931">
    <property type="entry name" value="NB-ARC"/>
    <property type="match status" value="1"/>
</dbReference>
<gene>
    <name evidence="7" type="ORF">D8674_039295</name>
</gene>
<reference evidence="7 8" key="2">
    <citation type="submission" date="2019-11" db="EMBL/GenBank/DDBJ databases">
        <title>A de novo genome assembly of a pear dwarfing rootstock.</title>
        <authorList>
            <person name="Wang F."/>
            <person name="Wang J."/>
            <person name="Li S."/>
            <person name="Zhang Y."/>
            <person name="Fang M."/>
            <person name="Ma L."/>
            <person name="Zhao Y."/>
            <person name="Jiang S."/>
        </authorList>
    </citation>
    <scope>NUCLEOTIDE SEQUENCE [LARGE SCALE GENOMIC DNA]</scope>
    <source>
        <strain evidence="7">S2</strain>
        <tissue evidence="7">Leaf</tissue>
    </source>
</reference>
<keyword evidence="8" id="KW-1185">Reference proteome</keyword>
<dbReference type="InterPro" id="IPR041118">
    <property type="entry name" value="Rx_N"/>
</dbReference>
<dbReference type="InterPro" id="IPR027417">
    <property type="entry name" value="P-loop_NTPase"/>
</dbReference>
<dbReference type="GO" id="GO:0043531">
    <property type="term" value="F:ADP binding"/>
    <property type="evidence" value="ECO:0007669"/>
    <property type="project" value="InterPro"/>
</dbReference>
<comment type="caution">
    <text evidence="7">The sequence shown here is derived from an EMBL/GenBank/DDBJ whole genome shotgun (WGS) entry which is preliminary data.</text>
</comment>
<feature type="domain" description="Disease resistance N-terminal" evidence="6">
    <location>
        <begin position="6"/>
        <end position="82"/>
    </location>
</feature>
<dbReference type="InterPro" id="IPR002182">
    <property type="entry name" value="NB-ARC"/>
</dbReference>
<evidence type="ECO:0000313" key="7">
    <source>
        <dbReference type="EMBL" id="KAB2621180.1"/>
    </source>
</evidence>
<dbReference type="Gene3D" id="1.20.5.4130">
    <property type="match status" value="1"/>
</dbReference>
<reference evidence="7 8" key="1">
    <citation type="submission" date="2019-09" db="EMBL/GenBank/DDBJ databases">
        <authorList>
            <person name="Ou C."/>
        </authorList>
    </citation>
    <scope>NUCLEOTIDE SEQUENCE [LARGE SCALE GENOMIC DNA]</scope>
    <source>
        <strain evidence="7">S2</strain>
        <tissue evidence="7">Leaf</tissue>
    </source>
</reference>
<dbReference type="SUPFAM" id="SSF52540">
    <property type="entry name" value="P-loop containing nucleoside triphosphate hydrolases"/>
    <property type="match status" value="1"/>
</dbReference>